<dbReference type="SUPFAM" id="SSF69118">
    <property type="entry name" value="AhpD-like"/>
    <property type="match status" value="1"/>
</dbReference>
<feature type="domain" description="Carboxymuconolactone decarboxylase-like" evidence="1">
    <location>
        <begin position="40"/>
        <end position="118"/>
    </location>
</feature>
<dbReference type="InterPro" id="IPR052512">
    <property type="entry name" value="4CMD/NDH-1_regulator"/>
</dbReference>
<dbReference type="GO" id="GO:0051920">
    <property type="term" value="F:peroxiredoxin activity"/>
    <property type="evidence" value="ECO:0007669"/>
    <property type="project" value="InterPro"/>
</dbReference>
<evidence type="ECO:0000313" key="2">
    <source>
        <dbReference type="EMBL" id="EQB03839.1"/>
    </source>
</evidence>
<protein>
    <recommendedName>
        <fullName evidence="1">Carboxymuconolactone decarboxylase-like domain-containing protein</fullName>
    </recommendedName>
</protein>
<sequence length="132" mass="14405">MADSRLDAALEVQRAMFPPGFADNAMKNASEFSKPFFVMMAEQLFGEIWTRPGLSRRDRSLITVAMLTVLNRSEELQLHVPGAIANGVTRDEIREVLLQAMGYGGVPYAVAAFKSADEALRKLDAADAAKTA</sequence>
<dbReference type="PATRIC" id="fig|1329909.3.peg.2824"/>
<accession>T0I2J2</accession>
<dbReference type="InterPro" id="IPR003779">
    <property type="entry name" value="CMD-like"/>
</dbReference>
<dbReference type="Proteomes" id="UP000015525">
    <property type="component" value="Unassembled WGS sequence"/>
</dbReference>
<dbReference type="RefSeq" id="WP_021239049.1">
    <property type="nucleotide sequence ID" value="NZ_ATHO01000131.1"/>
</dbReference>
<reference evidence="2 3" key="1">
    <citation type="journal article" date="2013" name="Genome Announc.">
        <title>Draft Genome Sequence of Sphingobium quisquiliarum Strain P25T, a Novel Hexachlorocyclohexane (HCH)-Degrading Bacterium Isolated from an HCH Dumpsite.</title>
        <authorList>
            <person name="Kumar Singh A."/>
            <person name="Sangwan N."/>
            <person name="Sharma A."/>
            <person name="Gupta V."/>
            <person name="Khurana J.P."/>
            <person name="Lal R."/>
        </authorList>
    </citation>
    <scope>NUCLEOTIDE SEQUENCE [LARGE SCALE GENOMIC DNA]</scope>
    <source>
        <strain evidence="2 3">P25</strain>
    </source>
</reference>
<comment type="caution">
    <text evidence="2">The sequence shown here is derived from an EMBL/GenBank/DDBJ whole genome shotgun (WGS) entry which is preliminary data.</text>
</comment>
<gene>
    <name evidence="2" type="ORF">L288_14665</name>
</gene>
<dbReference type="Gene3D" id="1.20.1290.10">
    <property type="entry name" value="AhpD-like"/>
    <property type="match status" value="1"/>
</dbReference>
<dbReference type="InterPro" id="IPR029032">
    <property type="entry name" value="AhpD-like"/>
</dbReference>
<dbReference type="AlphaFoldDB" id="T0I2J2"/>
<name>T0I2J2_9SPHN</name>
<dbReference type="PANTHER" id="PTHR33570">
    <property type="entry name" value="4-CARBOXYMUCONOLACTONE DECARBOXYLASE FAMILY PROTEIN"/>
    <property type="match status" value="1"/>
</dbReference>
<dbReference type="PANTHER" id="PTHR33570:SF2">
    <property type="entry name" value="CARBOXYMUCONOLACTONE DECARBOXYLASE-LIKE DOMAIN-CONTAINING PROTEIN"/>
    <property type="match status" value="1"/>
</dbReference>
<proteinExistence type="predicted"/>
<dbReference type="Pfam" id="PF02627">
    <property type="entry name" value="CMD"/>
    <property type="match status" value="1"/>
</dbReference>
<evidence type="ECO:0000259" key="1">
    <source>
        <dbReference type="Pfam" id="PF02627"/>
    </source>
</evidence>
<organism evidence="2 3">
    <name type="scientific">Sphingobium quisquiliarum P25</name>
    <dbReference type="NCBI Taxonomy" id="1329909"/>
    <lineage>
        <taxon>Bacteria</taxon>
        <taxon>Pseudomonadati</taxon>
        <taxon>Pseudomonadota</taxon>
        <taxon>Alphaproteobacteria</taxon>
        <taxon>Sphingomonadales</taxon>
        <taxon>Sphingomonadaceae</taxon>
        <taxon>Sphingobium</taxon>
    </lineage>
</organism>
<keyword evidence="3" id="KW-1185">Reference proteome</keyword>
<evidence type="ECO:0000313" key="3">
    <source>
        <dbReference type="Proteomes" id="UP000015525"/>
    </source>
</evidence>
<dbReference type="EMBL" id="ATHO01000131">
    <property type="protein sequence ID" value="EQB03839.1"/>
    <property type="molecule type" value="Genomic_DNA"/>
</dbReference>